<evidence type="ECO:0000313" key="4">
    <source>
        <dbReference type="Proteomes" id="UP001183610"/>
    </source>
</evidence>
<keyword evidence="1" id="KW-0812">Transmembrane</keyword>
<protein>
    <submittedName>
        <fullName evidence="3">DUF4328 domain-containing protein</fullName>
    </submittedName>
</protein>
<gene>
    <name evidence="3" type="ORF">RM698_00205</name>
</gene>
<evidence type="ECO:0000259" key="2">
    <source>
        <dbReference type="Pfam" id="PF14219"/>
    </source>
</evidence>
<name>A0ABU2QTZ9_9ACTN</name>
<keyword evidence="4" id="KW-1185">Reference proteome</keyword>
<dbReference type="Proteomes" id="UP001183610">
    <property type="component" value="Unassembled WGS sequence"/>
</dbReference>
<feature type="transmembrane region" description="Helical" evidence="1">
    <location>
        <begin position="83"/>
        <end position="104"/>
    </location>
</feature>
<accession>A0ABU2QTZ9</accession>
<evidence type="ECO:0000313" key="3">
    <source>
        <dbReference type="EMBL" id="MDT0407478.1"/>
    </source>
</evidence>
<evidence type="ECO:0000256" key="1">
    <source>
        <dbReference type="SAM" id="Phobius"/>
    </source>
</evidence>
<dbReference type="InterPro" id="IPR025565">
    <property type="entry name" value="DUF4328"/>
</dbReference>
<keyword evidence="1" id="KW-0472">Membrane</keyword>
<dbReference type="Pfam" id="PF14219">
    <property type="entry name" value="DUF4328"/>
    <property type="match status" value="1"/>
</dbReference>
<feature type="transmembrane region" description="Helical" evidence="1">
    <location>
        <begin position="197"/>
        <end position="216"/>
    </location>
</feature>
<feature type="transmembrane region" description="Helical" evidence="1">
    <location>
        <begin position="24"/>
        <end position="47"/>
    </location>
</feature>
<proteinExistence type="predicted"/>
<feature type="domain" description="DUF4328" evidence="2">
    <location>
        <begin position="72"/>
        <end position="226"/>
    </location>
</feature>
<keyword evidence="1" id="KW-1133">Transmembrane helix</keyword>
<dbReference type="RefSeq" id="WP_202525463.1">
    <property type="nucleotide sequence ID" value="NZ_JAVRET010000001.1"/>
</dbReference>
<organism evidence="3 4">
    <name type="scientific">Streptomyces evansiae</name>
    <dbReference type="NCBI Taxonomy" id="3075535"/>
    <lineage>
        <taxon>Bacteria</taxon>
        <taxon>Bacillati</taxon>
        <taxon>Actinomycetota</taxon>
        <taxon>Actinomycetes</taxon>
        <taxon>Kitasatosporales</taxon>
        <taxon>Streptomycetaceae</taxon>
        <taxon>Streptomyces</taxon>
    </lineage>
</organism>
<sequence length="240" mass="25636">MSATVPHHRPPHSLPPAQPPSGGLLRAVHVALALVVAGSVLQFAAALNVRAHAVDWGPGGIGATTASQADVDAFNHAQRYADLTSLLTGVVYVLAAVLFLVWFGSARSAAGRMEPLVFTRGRGWAIGVWFIPFANLALPRRVASEIWNAARSPASESRWPDTGDAIVREWWVLFLVMTLAENAVSRISNSLTDPGELSLNAVLYALVALTTAGAALRTHRFTTRLTEMLRLKAYAPLSAA</sequence>
<comment type="caution">
    <text evidence="3">The sequence shown here is derived from an EMBL/GenBank/DDBJ whole genome shotgun (WGS) entry which is preliminary data.</text>
</comment>
<dbReference type="EMBL" id="JAVRET010000001">
    <property type="protein sequence ID" value="MDT0407478.1"/>
    <property type="molecule type" value="Genomic_DNA"/>
</dbReference>
<reference evidence="4" key="1">
    <citation type="submission" date="2023-07" db="EMBL/GenBank/DDBJ databases">
        <title>30 novel species of actinomycetes from the DSMZ collection.</title>
        <authorList>
            <person name="Nouioui I."/>
        </authorList>
    </citation>
    <scope>NUCLEOTIDE SEQUENCE [LARGE SCALE GENOMIC DNA]</scope>
    <source>
        <strain evidence="4">DSM 41979</strain>
    </source>
</reference>